<feature type="compositionally biased region" description="Low complexity" evidence="1">
    <location>
        <begin position="303"/>
        <end position="315"/>
    </location>
</feature>
<feature type="compositionally biased region" description="Basic and acidic residues" evidence="1">
    <location>
        <begin position="216"/>
        <end position="229"/>
    </location>
</feature>
<comment type="caution">
    <text evidence="2">The sequence shown here is derived from an EMBL/GenBank/DDBJ whole genome shotgun (WGS) entry which is preliminary data.</text>
</comment>
<feature type="compositionally biased region" description="Acidic residues" evidence="1">
    <location>
        <begin position="230"/>
        <end position="248"/>
    </location>
</feature>
<sequence length="406" mass="44474">MSGWMAARRLGVDVTQATGTFWTSSIVQRAMLLHVDNSKWYLCLGSTPNALALKQLTYEFRGTLPPAEVDEQNIAADGTCGLPAEDPLAEHQRVCALAVDMDARMPQQLLLELSQVRVFDYTLHFCKGALAAKLDTSCLARRSVEGNSLLVALFQKLGIVKVTVESLSELLAAYKVPLRKNASKSAKVRALMQVSEVQKACSPETLQRVEKMLQEMDQRRNKKSMADAEKEQEDEAAPDEQELLEPEDPAWVAAREMVDAMDREQEEEIQASLRPPDAELASPAEDAQMEAAERETKGDEEPQPAAQRPAAAEGQDQQAPAERSAPADSAATAKKSRALLSSASSTPQWLLDLFSFPDSVAVHHTTFKDGVLPHFQVRLRSGATHGGKLHSCKKKCEITSVVAVSR</sequence>
<feature type="compositionally biased region" description="Basic and acidic residues" evidence="1">
    <location>
        <begin position="291"/>
        <end position="300"/>
    </location>
</feature>
<organism evidence="2 3">
    <name type="scientific">Symbiodinium microadriaticum</name>
    <name type="common">Dinoflagellate</name>
    <name type="synonym">Zooxanthella microadriatica</name>
    <dbReference type="NCBI Taxonomy" id="2951"/>
    <lineage>
        <taxon>Eukaryota</taxon>
        <taxon>Sar</taxon>
        <taxon>Alveolata</taxon>
        <taxon>Dinophyceae</taxon>
        <taxon>Suessiales</taxon>
        <taxon>Symbiodiniaceae</taxon>
        <taxon>Symbiodinium</taxon>
    </lineage>
</organism>
<reference evidence="2 3" key="1">
    <citation type="submission" date="2016-02" db="EMBL/GenBank/DDBJ databases">
        <title>Genome analysis of coral dinoflagellate symbionts highlights evolutionary adaptations to a symbiotic lifestyle.</title>
        <authorList>
            <person name="Aranda M."/>
            <person name="Li Y."/>
            <person name="Liew Y.J."/>
            <person name="Baumgarten S."/>
            <person name="Simakov O."/>
            <person name="Wilson M."/>
            <person name="Piel J."/>
            <person name="Ashoor H."/>
            <person name="Bougouffa S."/>
            <person name="Bajic V.B."/>
            <person name="Ryu T."/>
            <person name="Ravasi T."/>
            <person name="Bayer T."/>
            <person name="Micklem G."/>
            <person name="Kim H."/>
            <person name="Bhak J."/>
            <person name="Lajeunesse T.C."/>
            <person name="Voolstra C.R."/>
        </authorList>
    </citation>
    <scope>NUCLEOTIDE SEQUENCE [LARGE SCALE GENOMIC DNA]</scope>
    <source>
        <strain evidence="2 3">CCMP2467</strain>
    </source>
</reference>
<feature type="region of interest" description="Disordered" evidence="1">
    <location>
        <begin position="262"/>
        <end position="336"/>
    </location>
</feature>
<evidence type="ECO:0000313" key="3">
    <source>
        <dbReference type="Proteomes" id="UP000186817"/>
    </source>
</evidence>
<accession>A0A1Q9BTI6</accession>
<dbReference type="EMBL" id="LSRX01004431">
    <property type="protein sequence ID" value="OLP73986.1"/>
    <property type="molecule type" value="Genomic_DNA"/>
</dbReference>
<feature type="region of interest" description="Disordered" evidence="1">
    <location>
        <begin position="216"/>
        <end position="249"/>
    </location>
</feature>
<gene>
    <name evidence="2" type="ORF">AK812_SmicGene46612</name>
</gene>
<evidence type="ECO:0000313" key="2">
    <source>
        <dbReference type="EMBL" id="OLP73986.1"/>
    </source>
</evidence>
<protein>
    <submittedName>
        <fullName evidence="2">Uncharacterized protein</fullName>
    </submittedName>
</protein>
<dbReference type="OrthoDB" id="422980at2759"/>
<proteinExistence type="predicted"/>
<name>A0A1Q9BTI6_SYMMI</name>
<evidence type="ECO:0000256" key="1">
    <source>
        <dbReference type="SAM" id="MobiDB-lite"/>
    </source>
</evidence>
<dbReference type="AlphaFoldDB" id="A0A1Q9BTI6"/>
<keyword evidence="3" id="KW-1185">Reference proteome</keyword>
<dbReference type="Proteomes" id="UP000186817">
    <property type="component" value="Unassembled WGS sequence"/>
</dbReference>